<sequence length="205" mass="21596">MRFTTVFSALVVTATSVAATATYSSASVALAGGFTKNNCYGAPIPPWKSGHHPGWYYGSGSAPKGISSLDSFFCKLLSLFPHGYHCPSPPPPPPPHSPPPPPPYTQVDGFYNLDCAAQDGSYLTYGLVDTVDACYNMCDSVSDCTFFNTYHDVNGKDGSSQLTCSLFSECLTAASADNCGGQTQSDGSVDYITNSTGYCTTSSSY</sequence>
<dbReference type="EMBL" id="JACAZH010000025">
    <property type="protein sequence ID" value="KAF7342624.1"/>
    <property type="molecule type" value="Genomic_DNA"/>
</dbReference>
<evidence type="ECO:0000313" key="2">
    <source>
        <dbReference type="EMBL" id="KAF7342624.1"/>
    </source>
</evidence>
<protein>
    <recommendedName>
        <fullName evidence="4">Apple domain-containing protein</fullName>
    </recommendedName>
</protein>
<proteinExistence type="predicted"/>
<name>A0A8H7CLY8_9AGAR</name>
<feature type="signal peptide" evidence="1">
    <location>
        <begin position="1"/>
        <end position="19"/>
    </location>
</feature>
<reference evidence="2" key="1">
    <citation type="submission" date="2020-05" db="EMBL/GenBank/DDBJ databases">
        <title>Mycena genomes resolve the evolution of fungal bioluminescence.</title>
        <authorList>
            <person name="Tsai I.J."/>
        </authorList>
    </citation>
    <scope>NUCLEOTIDE SEQUENCE</scope>
    <source>
        <strain evidence="2">160909Yilan</strain>
    </source>
</reference>
<comment type="caution">
    <text evidence="2">The sequence shown here is derived from an EMBL/GenBank/DDBJ whole genome shotgun (WGS) entry which is preliminary data.</text>
</comment>
<keyword evidence="1" id="KW-0732">Signal</keyword>
<organism evidence="2 3">
    <name type="scientific">Mycena sanguinolenta</name>
    <dbReference type="NCBI Taxonomy" id="230812"/>
    <lineage>
        <taxon>Eukaryota</taxon>
        <taxon>Fungi</taxon>
        <taxon>Dikarya</taxon>
        <taxon>Basidiomycota</taxon>
        <taxon>Agaricomycotina</taxon>
        <taxon>Agaricomycetes</taxon>
        <taxon>Agaricomycetidae</taxon>
        <taxon>Agaricales</taxon>
        <taxon>Marasmiineae</taxon>
        <taxon>Mycenaceae</taxon>
        <taxon>Mycena</taxon>
    </lineage>
</organism>
<evidence type="ECO:0008006" key="4">
    <source>
        <dbReference type="Google" id="ProtNLM"/>
    </source>
</evidence>
<gene>
    <name evidence="2" type="ORF">MSAN_02019200</name>
</gene>
<accession>A0A8H7CLY8</accession>
<dbReference type="AlphaFoldDB" id="A0A8H7CLY8"/>
<evidence type="ECO:0000256" key="1">
    <source>
        <dbReference type="SAM" id="SignalP"/>
    </source>
</evidence>
<dbReference type="Proteomes" id="UP000623467">
    <property type="component" value="Unassembled WGS sequence"/>
</dbReference>
<feature type="chain" id="PRO_5034898766" description="Apple domain-containing protein" evidence="1">
    <location>
        <begin position="20"/>
        <end position="205"/>
    </location>
</feature>
<keyword evidence="3" id="KW-1185">Reference proteome</keyword>
<dbReference type="OrthoDB" id="271448at2759"/>
<evidence type="ECO:0000313" key="3">
    <source>
        <dbReference type="Proteomes" id="UP000623467"/>
    </source>
</evidence>